<evidence type="ECO:0000256" key="4">
    <source>
        <dbReference type="ARBA" id="ARBA00022827"/>
    </source>
</evidence>
<evidence type="ECO:0000256" key="3">
    <source>
        <dbReference type="ARBA" id="ARBA00022630"/>
    </source>
</evidence>
<keyword evidence="8" id="KW-1185">Reference proteome</keyword>
<evidence type="ECO:0000313" key="7">
    <source>
        <dbReference type="EMBL" id="KAK3369679.1"/>
    </source>
</evidence>
<protein>
    <recommendedName>
        <fullName evidence="6">FAD-binding domain-containing protein</fullName>
    </recommendedName>
</protein>
<evidence type="ECO:0000259" key="6">
    <source>
        <dbReference type="Pfam" id="PF01494"/>
    </source>
</evidence>
<dbReference type="InterPro" id="IPR050562">
    <property type="entry name" value="FAD_mOase_fung"/>
</dbReference>
<evidence type="ECO:0000256" key="5">
    <source>
        <dbReference type="ARBA" id="ARBA00023002"/>
    </source>
</evidence>
<keyword evidence="3" id="KW-0285">Flavoprotein</keyword>
<dbReference type="InterPro" id="IPR036188">
    <property type="entry name" value="FAD/NAD-bd_sf"/>
</dbReference>
<dbReference type="EMBL" id="JAULSN010000006">
    <property type="protein sequence ID" value="KAK3369679.1"/>
    <property type="molecule type" value="Genomic_DNA"/>
</dbReference>
<sequence length="424" mass="47416">MRVIILGSGPTGLFLAHALAKLDYPALEITILEQRADPVDPTGAGLGLWPHSVRILDQLGLLPEARKLVPEMKTSIHLDPRGRLLSESTLFDRIVQNHGHPFMFFERAKLIELLYEQLENRAEIVFAGKKVVGIHEKHDVVEVACEDGSVLVADILVGCDGSHSIARRFLPSHSPSKAAFRCLFGVSQLPAGLDHCAMIETHDQGAMIQLLTSEDRTFFLLYEANTQNDSQATRYSDADAEAVAQRFEHHSVGKEGKVTFGDLWEKRTRAGLFGLEEGVQSKWFSGRVVLAGDSVHKMTSNLAFGLNVSLEDVAALTNRLHALLVIQHVTHPTTSQLQVLFADYQAERYSRAKLCVRMTGLYTRFATWNNVLFKWMSLYVAPKVGDMFVADWVFSWIPRGGLVLTFLRESDPKRGEVKYLHEVQ</sequence>
<keyword evidence="5" id="KW-0560">Oxidoreductase</keyword>
<dbReference type="SUPFAM" id="SSF51905">
    <property type="entry name" value="FAD/NAD(P)-binding domain"/>
    <property type="match status" value="1"/>
</dbReference>
<reference evidence="7" key="2">
    <citation type="submission" date="2023-06" db="EMBL/GenBank/DDBJ databases">
        <authorList>
            <consortium name="Lawrence Berkeley National Laboratory"/>
            <person name="Haridas S."/>
            <person name="Hensen N."/>
            <person name="Bonometti L."/>
            <person name="Westerberg I."/>
            <person name="Brannstrom I.O."/>
            <person name="Guillou S."/>
            <person name="Cros-Aarteil S."/>
            <person name="Calhoun S."/>
            <person name="Kuo A."/>
            <person name="Mondo S."/>
            <person name="Pangilinan J."/>
            <person name="Riley R."/>
            <person name="Labutti K."/>
            <person name="Andreopoulos B."/>
            <person name="Lipzen A."/>
            <person name="Chen C."/>
            <person name="Yanf M."/>
            <person name="Daum C."/>
            <person name="Ng V."/>
            <person name="Clum A."/>
            <person name="Steindorff A."/>
            <person name="Ohm R."/>
            <person name="Martin F."/>
            <person name="Silar P."/>
            <person name="Natvig D."/>
            <person name="Lalanne C."/>
            <person name="Gautier V."/>
            <person name="Ament-Velasquez S.L."/>
            <person name="Kruys A."/>
            <person name="Hutchinson M.I."/>
            <person name="Powell A.J."/>
            <person name="Barry K."/>
            <person name="Miller A.N."/>
            <person name="Grigoriev I.V."/>
            <person name="Debuchy R."/>
            <person name="Gladieux P."/>
            <person name="Thoren M.H."/>
            <person name="Johannesson H."/>
        </authorList>
    </citation>
    <scope>NUCLEOTIDE SEQUENCE</scope>
    <source>
        <strain evidence="7">CBS 958.72</strain>
    </source>
</reference>
<dbReference type="InterPro" id="IPR002938">
    <property type="entry name" value="FAD-bd"/>
</dbReference>
<organism evidence="7 8">
    <name type="scientific">Lasiosphaeria ovina</name>
    <dbReference type="NCBI Taxonomy" id="92902"/>
    <lineage>
        <taxon>Eukaryota</taxon>
        <taxon>Fungi</taxon>
        <taxon>Dikarya</taxon>
        <taxon>Ascomycota</taxon>
        <taxon>Pezizomycotina</taxon>
        <taxon>Sordariomycetes</taxon>
        <taxon>Sordariomycetidae</taxon>
        <taxon>Sordariales</taxon>
        <taxon>Lasiosphaeriaceae</taxon>
        <taxon>Lasiosphaeria</taxon>
    </lineage>
</organism>
<dbReference type="PRINTS" id="PR00420">
    <property type="entry name" value="RNGMNOXGNASE"/>
</dbReference>
<dbReference type="GO" id="GO:0004497">
    <property type="term" value="F:monooxygenase activity"/>
    <property type="evidence" value="ECO:0007669"/>
    <property type="project" value="InterPro"/>
</dbReference>
<gene>
    <name evidence="7" type="ORF">B0T24DRAFT_557770</name>
</gene>
<accession>A0AAE0K4A5</accession>
<keyword evidence="4" id="KW-0274">FAD</keyword>
<dbReference type="PANTHER" id="PTHR47356:SF2">
    <property type="entry name" value="FAD-BINDING DOMAIN-CONTAINING PROTEIN-RELATED"/>
    <property type="match status" value="1"/>
</dbReference>
<name>A0AAE0K4A5_9PEZI</name>
<feature type="domain" description="FAD-binding" evidence="6">
    <location>
        <begin position="2"/>
        <end position="324"/>
    </location>
</feature>
<comment type="similarity">
    <text evidence="2">Belongs to the paxM FAD-dependent monooxygenase family.</text>
</comment>
<reference evidence="7" key="1">
    <citation type="journal article" date="2023" name="Mol. Phylogenet. Evol.">
        <title>Genome-scale phylogeny and comparative genomics of the fungal order Sordariales.</title>
        <authorList>
            <person name="Hensen N."/>
            <person name="Bonometti L."/>
            <person name="Westerberg I."/>
            <person name="Brannstrom I.O."/>
            <person name="Guillou S."/>
            <person name="Cros-Aarteil S."/>
            <person name="Calhoun S."/>
            <person name="Haridas S."/>
            <person name="Kuo A."/>
            <person name="Mondo S."/>
            <person name="Pangilinan J."/>
            <person name="Riley R."/>
            <person name="LaButti K."/>
            <person name="Andreopoulos B."/>
            <person name="Lipzen A."/>
            <person name="Chen C."/>
            <person name="Yan M."/>
            <person name="Daum C."/>
            <person name="Ng V."/>
            <person name="Clum A."/>
            <person name="Steindorff A."/>
            <person name="Ohm R.A."/>
            <person name="Martin F."/>
            <person name="Silar P."/>
            <person name="Natvig D.O."/>
            <person name="Lalanne C."/>
            <person name="Gautier V."/>
            <person name="Ament-Velasquez S.L."/>
            <person name="Kruys A."/>
            <person name="Hutchinson M.I."/>
            <person name="Powell A.J."/>
            <person name="Barry K."/>
            <person name="Miller A.N."/>
            <person name="Grigoriev I.V."/>
            <person name="Debuchy R."/>
            <person name="Gladieux P."/>
            <person name="Hiltunen Thoren M."/>
            <person name="Johannesson H."/>
        </authorList>
    </citation>
    <scope>NUCLEOTIDE SEQUENCE</scope>
    <source>
        <strain evidence="7">CBS 958.72</strain>
    </source>
</reference>
<dbReference type="Pfam" id="PF01494">
    <property type="entry name" value="FAD_binding_3"/>
    <property type="match status" value="1"/>
</dbReference>
<evidence type="ECO:0000256" key="1">
    <source>
        <dbReference type="ARBA" id="ARBA00001974"/>
    </source>
</evidence>
<dbReference type="AlphaFoldDB" id="A0AAE0K4A5"/>
<proteinExistence type="inferred from homology"/>
<evidence type="ECO:0000313" key="8">
    <source>
        <dbReference type="Proteomes" id="UP001287356"/>
    </source>
</evidence>
<comment type="caution">
    <text evidence="7">The sequence shown here is derived from an EMBL/GenBank/DDBJ whole genome shotgun (WGS) entry which is preliminary data.</text>
</comment>
<comment type="cofactor">
    <cofactor evidence="1">
        <name>FAD</name>
        <dbReference type="ChEBI" id="CHEBI:57692"/>
    </cofactor>
</comment>
<dbReference type="PANTHER" id="PTHR47356">
    <property type="entry name" value="FAD-DEPENDENT MONOOXYGENASE ASQG-RELATED"/>
    <property type="match status" value="1"/>
</dbReference>
<dbReference type="Gene3D" id="3.50.50.60">
    <property type="entry name" value="FAD/NAD(P)-binding domain"/>
    <property type="match status" value="1"/>
</dbReference>
<evidence type="ECO:0000256" key="2">
    <source>
        <dbReference type="ARBA" id="ARBA00007992"/>
    </source>
</evidence>
<dbReference type="Proteomes" id="UP001287356">
    <property type="component" value="Unassembled WGS sequence"/>
</dbReference>
<dbReference type="GO" id="GO:0071949">
    <property type="term" value="F:FAD binding"/>
    <property type="evidence" value="ECO:0007669"/>
    <property type="project" value="InterPro"/>
</dbReference>